<feature type="compositionally biased region" description="Basic and acidic residues" evidence="6">
    <location>
        <begin position="44"/>
        <end position="53"/>
    </location>
</feature>
<feature type="compositionally biased region" description="Polar residues" evidence="6">
    <location>
        <begin position="73"/>
        <end position="87"/>
    </location>
</feature>
<evidence type="ECO:0000256" key="1">
    <source>
        <dbReference type="ARBA" id="ARBA00004123"/>
    </source>
</evidence>
<proteinExistence type="predicted"/>
<evidence type="ECO:0000256" key="4">
    <source>
        <dbReference type="ARBA" id="ARBA00022840"/>
    </source>
</evidence>
<comment type="caution">
    <text evidence="9">The sequence shown here is derived from an EMBL/GenBank/DDBJ whole genome shotgun (WGS) entry which is preliminary data.</text>
</comment>
<evidence type="ECO:0000259" key="7">
    <source>
        <dbReference type="PROSITE" id="PS51192"/>
    </source>
</evidence>
<dbReference type="GO" id="GO:0005524">
    <property type="term" value="F:ATP binding"/>
    <property type="evidence" value="ECO:0007669"/>
    <property type="project" value="InterPro"/>
</dbReference>
<feature type="compositionally biased region" description="Polar residues" evidence="6">
    <location>
        <begin position="878"/>
        <end position="888"/>
    </location>
</feature>
<sequence>MGSRQDLDAVDAITIDSDDDDDLDFTRPITKSVSAHPTTPTTTPHRDAVKFEKISPPIRSSTPPPDVAVKQPSPDQKTTGESSSDDGSMNEGEAVYQEFKNRKSRKRKRSSVNVGKNNKATKVATPNSIVGRIPKQESKASRPRRSREYREDVQSEDELMEFTLPDYLQKRRLLFDRRVEQLTQAGLKLPPDYDQVDFSDDERLEFLQEKPAFKEISPCNEYKDILLPFSLGLIPAPVAQWLRQYQVDGAAFLHELFVYQRGGILGDDMGLGKTVQVIAFLTAAYGKTGDERDAKRMRKMRRNEREKWYPRTLIICPGTLIQNWMSELSRWGWWHIDTYHGDNKDLALHAAKSGRVEILITTYSTYLHNKDSVNMVDWDCVIADECHAIKERTSETTKAMNDINALCRIGLTGTALQNKYEELWTLLNWTNPGKLGPVTTWKRTISEPLRVGQSHDATIYQLRRARITAKKLVENLLPQFFLRRMKTLIADQLPKKVDRVVFCALTETQAEAYENFLNSDIIRYIKTSSERCDCGSGKKAGWCCQRKLPSGALWQSYVFPAIAVLQKLSNHLAILIPQGGDSYEKQEKDKEMLEIAVPGQWENLYRTRDSIVNYANPEFCGKWKVLRRLLKWWHSNGDKVLVFSHSVRLLKMLQMLFHYTSYNVSYLDGSMSYEDRTKVVDDFNADPRQFVFLISTRSGGVGLNITSANKVVIVDPNWNPSHDLQAQDRAYRIGQSRDVEVFRLISAGTIEEIVYARQIYKQQQANIGYNASSERRYFKGVQEKKDQKGEIFGLANIFEYQNNNIVLRDIVNKTNIAESKAGVQVIGIDLDADADADTPLPPLAPTPDASSKVKTQAPKDNDEVMSQLAAMIRGDQDASASVSKTSASPPGKHDPIQAILAGAGVEYSHLNNEVVGSSKVEEHLSRRAELAGDNMANHQVFGGCPQSDRRSTAASAFLRRNGRVVRFKYHPPGEVMKRQFCSMARWFGFPNATEFALVVESMTQAQRRAYLEKWYQERRRVLLEGSDEGSDEQSDEGLSA</sequence>
<feature type="compositionally biased region" description="Polar residues" evidence="6">
    <location>
        <begin position="115"/>
        <end position="128"/>
    </location>
</feature>
<evidence type="ECO:0000256" key="5">
    <source>
        <dbReference type="ARBA" id="ARBA00023242"/>
    </source>
</evidence>
<accession>A0A0F8UN90</accession>
<dbReference type="InterPro" id="IPR057931">
    <property type="entry name" value="RHH_ERCC6L2"/>
</dbReference>
<dbReference type="InterPro" id="IPR001650">
    <property type="entry name" value="Helicase_C-like"/>
</dbReference>
<feature type="region of interest" description="Disordered" evidence="6">
    <location>
        <begin position="875"/>
        <end position="895"/>
    </location>
</feature>
<dbReference type="AlphaFoldDB" id="A0A0F8UN90"/>
<dbReference type="Proteomes" id="UP000034291">
    <property type="component" value="Unassembled WGS sequence"/>
</dbReference>
<evidence type="ECO:0000259" key="8">
    <source>
        <dbReference type="PROSITE" id="PS51194"/>
    </source>
</evidence>
<organism evidence="9 10">
    <name type="scientific">Aspergillus rambellii</name>
    <dbReference type="NCBI Taxonomy" id="308745"/>
    <lineage>
        <taxon>Eukaryota</taxon>
        <taxon>Fungi</taxon>
        <taxon>Dikarya</taxon>
        <taxon>Ascomycota</taxon>
        <taxon>Pezizomycotina</taxon>
        <taxon>Eurotiomycetes</taxon>
        <taxon>Eurotiomycetidae</taxon>
        <taxon>Eurotiales</taxon>
        <taxon>Aspergillaceae</taxon>
        <taxon>Aspergillus</taxon>
        <taxon>Aspergillus subgen. Nidulantes</taxon>
    </lineage>
</organism>
<reference evidence="9 10" key="1">
    <citation type="submission" date="2015-02" db="EMBL/GenBank/DDBJ databases">
        <title>Draft Genome Sequences of Two Closely-Related Aflatoxigenic Aspergillus Species Obtained from the Cote d'Ivoire.</title>
        <authorList>
            <person name="Moore G.G."/>
            <person name="Beltz S.B."/>
            <person name="Mack B.M."/>
        </authorList>
    </citation>
    <scope>NUCLEOTIDE SEQUENCE [LARGE SCALE GENOMIC DNA]</scope>
    <source>
        <strain evidence="9 10">SRRC1468</strain>
    </source>
</reference>
<feature type="region of interest" description="Disordered" evidence="6">
    <location>
        <begin position="1"/>
        <end position="154"/>
    </location>
</feature>
<dbReference type="InterPro" id="IPR050496">
    <property type="entry name" value="SNF2_RAD54_helicase_repair"/>
</dbReference>
<dbReference type="CDD" id="cd18793">
    <property type="entry name" value="SF2_C_SNF"/>
    <property type="match status" value="1"/>
</dbReference>
<name>A0A0F8UN90_9EURO</name>
<feature type="domain" description="Helicase C-terminal" evidence="8">
    <location>
        <begin position="625"/>
        <end position="779"/>
    </location>
</feature>
<dbReference type="PROSITE" id="PS51192">
    <property type="entry name" value="HELICASE_ATP_BIND_1"/>
    <property type="match status" value="1"/>
</dbReference>
<evidence type="ECO:0000313" key="10">
    <source>
        <dbReference type="Proteomes" id="UP000034291"/>
    </source>
</evidence>
<dbReference type="GO" id="GO:0005634">
    <property type="term" value="C:nucleus"/>
    <property type="evidence" value="ECO:0007669"/>
    <property type="project" value="UniProtKB-SubCell"/>
</dbReference>
<dbReference type="PANTHER" id="PTHR45629:SF7">
    <property type="entry name" value="DNA EXCISION REPAIR PROTEIN ERCC-6-RELATED"/>
    <property type="match status" value="1"/>
</dbReference>
<feature type="compositionally biased region" description="Basic and acidic residues" evidence="6">
    <location>
        <begin position="134"/>
        <end position="153"/>
    </location>
</feature>
<dbReference type="OrthoDB" id="413460at2759"/>
<evidence type="ECO:0000256" key="2">
    <source>
        <dbReference type="ARBA" id="ARBA00022741"/>
    </source>
</evidence>
<dbReference type="GO" id="GO:0016787">
    <property type="term" value="F:hydrolase activity"/>
    <property type="evidence" value="ECO:0007669"/>
    <property type="project" value="UniProtKB-KW"/>
</dbReference>
<keyword evidence="3" id="KW-0378">Hydrolase</keyword>
<dbReference type="InterPro" id="IPR049730">
    <property type="entry name" value="SNF2/RAD54-like_C"/>
</dbReference>
<dbReference type="InterPro" id="IPR027417">
    <property type="entry name" value="P-loop_NTPase"/>
</dbReference>
<dbReference type="Gene3D" id="3.40.50.10810">
    <property type="entry name" value="Tandem AAA-ATPase domain"/>
    <property type="match status" value="1"/>
</dbReference>
<protein>
    <submittedName>
        <fullName evidence="9">DNA excision repair protein</fullName>
    </submittedName>
</protein>
<keyword evidence="5" id="KW-0539">Nucleus</keyword>
<dbReference type="Pfam" id="PF00271">
    <property type="entry name" value="Helicase_C"/>
    <property type="match status" value="1"/>
</dbReference>
<dbReference type="Pfam" id="PF25806">
    <property type="entry name" value="RHH_ERCC6L2"/>
    <property type="match status" value="1"/>
</dbReference>
<evidence type="ECO:0000256" key="3">
    <source>
        <dbReference type="ARBA" id="ARBA00022801"/>
    </source>
</evidence>
<dbReference type="STRING" id="308745.A0A0F8UN90"/>
<dbReference type="Gene3D" id="3.40.50.300">
    <property type="entry name" value="P-loop containing nucleotide triphosphate hydrolases"/>
    <property type="match status" value="1"/>
</dbReference>
<dbReference type="InterPro" id="IPR038718">
    <property type="entry name" value="SNF2-like_sf"/>
</dbReference>
<keyword evidence="10" id="KW-1185">Reference proteome</keyword>
<feature type="domain" description="Helicase ATP-binding" evidence="7">
    <location>
        <begin position="254"/>
        <end position="433"/>
    </location>
</feature>
<dbReference type="PROSITE" id="PS51194">
    <property type="entry name" value="HELICASE_CTER"/>
    <property type="match status" value="1"/>
</dbReference>
<dbReference type="Pfam" id="PF14773">
    <property type="entry name" value="VIGSSK"/>
    <property type="match status" value="1"/>
</dbReference>
<dbReference type="SUPFAM" id="SSF52540">
    <property type="entry name" value="P-loop containing nucleoside triphosphate hydrolases"/>
    <property type="match status" value="2"/>
</dbReference>
<dbReference type="InterPro" id="IPR029256">
    <property type="entry name" value="Heliccase-ass-bd"/>
</dbReference>
<dbReference type="SMART" id="SM00487">
    <property type="entry name" value="DEXDc"/>
    <property type="match status" value="1"/>
</dbReference>
<comment type="subcellular location">
    <subcellularLocation>
        <location evidence="1">Nucleus</location>
    </subcellularLocation>
</comment>
<dbReference type="SMART" id="SM00490">
    <property type="entry name" value="HELICc"/>
    <property type="match status" value="1"/>
</dbReference>
<keyword evidence="4" id="KW-0067">ATP-binding</keyword>
<dbReference type="PANTHER" id="PTHR45629">
    <property type="entry name" value="SNF2/RAD54 FAMILY MEMBER"/>
    <property type="match status" value="1"/>
</dbReference>
<dbReference type="FunFam" id="3.40.50.10810:FF:000019">
    <property type="entry name" value="DNA excision repair protein ERCC-6-like 2 isoform X1"/>
    <property type="match status" value="1"/>
</dbReference>
<dbReference type="EMBL" id="JZBS01001862">
    <property type="protein sequence ID" value="KKK21084.1"/>
    <property type="molecule type" value="Genomic_DNA"/>
</dbReference>
<evidence type="ECO:0000313" key="9">
    <source>
        <dbReference type="EMBL" id="KKK21084.1"/>
    </source>
</evidence>
<dbReference type="InterPro" id="IPR014001">
    <property type="entry name" value="Helicase_ATP-bd"/>
</dbReference>
<dbReference type="Pfam" id="PF00176">
    <property type="entry name" value="SNF2-rel_dom"/>
    <property type="match status" value="1"/>
</dbReference>
<gene>
    <name evidence="9" type="ORF">ARAM_005805</name>
</gene>
<feature type="region of interest" description="Disordered" evidence="6">
    <location>
        <begin position="837"/>
        <end position="861"/>
    </location>
</feature>
<evidence type="ECO:0000256" key="6">
    <source>
        <dbReference type="SAM" id="MobiDB-lite"/>
    </source>
</evidence>
<dbReference type="InterPro" id="IPR000330">
    <property type="entry name" value="SNF2_N"/>
</dbReference>
<keyword evidence="2" id="KW-0547">Nucleotide-binding</keyword>